<dbReference type="GO" id="GO:0005975">
    <property type="term" value="P:carbohydrate metabolic process"/>
    <property type="evidence" value="ECO:0007669"/>
    <property type="project" value="InterPro"/>
</dbReference>
<gene>
    <name evidence="15" type="ORF">EMAD1354_LOCUS1943</name>
</gene>
<feature type="region of interest" description="Disordered" evidence="11">
    <location>
        <begin position="109"/>
        <end position="177"/>
    </location>
</feature>
<evidence type="ECO:0000256" key="6">
    <source>
        <dbReference type="ARBA" id="ARBA00022692"/>
    </source>
</evidence>
<dbReference type="AlphaFoldDB" id="A0A7S0XJ92"/>
<evidence type="ECO:0000256" key="11">
    <source>
        <dbReference type="SAM" id="MobiDB-lite"/>
    </source>
</evidence>
<feature type="compositionally biased region" description="Basic and acidic residues" evidence="11">
    <location>
        <begin position="160"/>
        <end position="175"/>
    </location>
</feature>
<comment type="pathway">
    <text evidence="2">Protein modification; protein glycosylation.</text>
</comment>
<accession>A0A7S0XJ92</accession>
<dbReference type="GO" id="GO:0005794">
    <property type="term" value="C:Golgi apparatus"/>
    <property type="evidence" value="ECO:0007669"/>
    <property type="project" value="TreeGrafter"/>
</dbReference>
<feature type="compositionally biased region" description="Basic and acidic residues" evidence="11">
    <location>
        <begin position="599"/>
        <end position="617"/>
    </location>
</feature>
<proteinExistence type="inferred from homology"/>
<dbReference type="GO" id="GO:0046525">
    <property type="term" value="F:xylosylprotein 4-beta-galactosyltransferase activity"/>
    <property type="evidence" value="ECO:0007669"/>
    <property type="project" value="TreeGrafter"/>
</dbReference>
<dbReference type="UniPathway" id="UPA00378"/>
<reference evidence="15" key="1">
    <citation type="submission" date="2021-01" db="EMBL/GenBank/DDBJ databases">
        <authorList>
            <person name="Corre E."/>
            <person name="Pelletier E."/>
            <person name="Niang G."/>
            <person name="Scheremetjew M."/>
            <person name="Finn R."/>
            <person name="Kale V."/>
            <person name="Holt S."/>
            <person name="Cochrane G."/>
            <person name="Meng A."/>
            <person name="Brown T."/>
            <person name="Cohen L."/>
        </authorList>
    </citation>
    <scope>NUCLEOTIDE SEQUENCE</scope>
    <source>
        <strain evidence="15">CCMP3276</strain>
    </source>
</reference>
<feature type="domain" description="Galactosyltransferase N-terminal" evidence="14">
    <location>
        <begin position="684"/>
        <end position="774"/>
    </location>
</feature>
<evidence type="ECO:0000259" key="13">
    <source>
        <dbReference type="Pfam" id="PF02709"/>
    </source>
</evidence>
<evidence type="ECO:0000256" key="1">
    <source>
        <dbReference type="ARBA" id="ARBA00004606"/>
    </source>
</evidence>
<dbReference type="Pfam" id="PF02709">
    <property type="entry name" value="Glyco_transf_7C"/>
    <property type="match status" value="2"/>
</dbReference>
<comment type="similarity">
    <text evidence="3">Belongs to the glycosyltransferase 7 family.</text>
</comment>
<dbReference type="GO" id="GO:0016020">
    <property type="term" value="C:membrane"/>
    <property type="evidence" value="ECO:0007669"/>
    <property type="project" value="UniProtKB-SubCell"/>
</dbReference>
<feature type="region of interest" description="Disordered" evidence="11">
    <location>
        <begin position="580"/>
        <end position="618"/>
    </location>
</feature>
<feature type="domain" description="Galactosyltransferase C-terminal" evidence="13">
    <location>
        <begin position="385"/>
        <end position="433"/>
    </location>
</feature>
<dbReference type="InterPro" id="IPR003859">
    <property type="entry name" value="Galactosyl_T"/>
</dbReference>
<dbReference type="GO" id="GO:0030166">
    <property type="term" value="P:proteoglycan biosynthetic process"/>
    <property type="evidence" value="ECO:0007669"/>
    <property type="project" value="TreeGrafter"/>
</dbReference>
<evidence type="ECO:0000256" key="2">
    <source>
        <dbReference type="ARBA" id="ARBA00004922"/>
    </source>
</evidence>
<sequence length="980" mass="111299">MKGVRLRRRKSVDLEIGKLLNVVRVKSGWVFVIVVLLVLFIVIIGWTAREISSLRKELALAKDRPTDAKTRVPHPQEITQMLANHHRNQHKPLTYTGDPHHVFPAHMKRDERREHSDTHGAPDHKVSDDFEQPSFRTSSSIRERAGNEPAAAAAGSGESSDGKKEDGDEKDRVRNDQMPLLCDKNAAADEYCRCRNEQHYAEDVRQLYKKKRAYLVHRCGTERGEENMVHARRQNAEEEQLHKMCIVVPFRESPNIRNESRSETALLRKLVSTVEHFIHFEDPRKPTKQAKHVWVIVNQTSTNSLRFNHGRLANLGAAVSFGQLGCDYVAIHDVDMLPILNSDRTTATSSNRAHASRSGLSYSYPRRSDMVHLSPAGLHPTYSRTGNYFGGVVLATERALRRSNGFADHVWGWARDDDVLRVRAKVANLKISSLIDNSGAMDEWMDEVLSGKMKESVWQHVHEEGEEQEGGRVRDVEYAEWNRKEWMKNEREVCLFRERESVPQFRDGLWEVSHNETDLIDTERTCLEFRTTQNVMAHGTRGHEVVTLPALEKASVVVIHAALTCDSNLTPHCVKSENQIQNKAQSGADVAGGGKRGKGGTEARREEEKSDAHEKEVAPPCWNVTEEADLSCACVNEPNWDGGAPLEADVQRIRACSADAGDGGDERLYSGTERGNVGAEGQEAVGPHKLCVVVPFRNVWPAFEKLVPHLEPFLLRQNIEHVWIVVNQSDDTFRFNRGRLLNLGAVAAFWQFGCDYAAFHDVDLLPISDEIPYTFPEDNVDLYQLSPYYVHPHYPGFPGFFGGNILITERGMRRSNGYSDHLWGWGKEDDIFKLRVMWGGVKLGAFPMPDLPKEERVAKYWRHDHEEDSRPRDMKMLTMNREMLFDIRDGAECLFRDSVDERVQSMFDGYREVERAGSDLWDAQRTCWKELELDGGGGGGVVRVVVIDSWFTCDTALSKHCAQSYNVKPKAKKREKKKST</sequence>
<organism evidence="15">
    <name type="scientific">Erythrolobus madagascarensis</name>
    <dbReference type="NCBI Taxonomy" id="708628"/>
    <lineage>
        <taxon>Eukaryota</taxon>
        <taxon>Rhodophyta</taxon>
        <taxon>Bangiophyceae</taxon>
        <taxon>Porphyridiales</taxon>
        <taxon>Porphyridiaceae</taxon>
        <taxon>Erythrolobus</taxon>
    </lineage>
</organism>
<keyword evidence="6 12" id="KW-0812">Transmembrane</keyword>
<dbReference type="EMBL" id="HBFE01002918">
    <property type="protein sequence ID" value="CAD8725863.1"/>
    <property type="molecule type" value="Transcribed_RNA"/>
</dbReference>
<evidence type="ECO:0008006" key="16">
    <source>
        <dbReference type="Google" id="ProtNLM"/>
    </source>
</evidence>
<dbReference type="InterPro" id="IPR027791">
    <property type="entry name" value="Galactosyl_T_C"/>
</dbReference>
<keyword evidence="5" id="KW-0808">Transferase</keyword>
<dbReference type="Pfam" id="PF13733">
    <property type="entry name" value="Glyco_transf_7N"/>
    <property type="match status" value="1"/>
</dbReference>
<keyword evidence="10" id="KW-0325">Glycoprotein</keyword>
<evidence type="ECO:0000256" key="9">
    <source>
        <dbReference type="ARBA" id="ARBA00023136"/>
    </source>
</evidence>
<keyword evidence="8 12" id="KW-1133">Transmembrane helix</keyword>
<evidence type="ECO:0000256" key="10">
    <source>
        <dbReference type="ARBA" id="ARBA00023180"/>
    </source>
</evidence>
<keyword evidence="7" id="KW-0735">Signal-anchor</keyword>
<feature type="transmembrane region" description="Helical" evidence="12">
    <location>
        <begin position="28"/>
        <end position="48"/>
    </location>
</feature>
<protein>
    <recommendedName>
        <fullName evidence="16">Galactosyltransferase C-terminal domain-containing protein</fullName>
    </recommendedName>
</protein>
<dbReference type="PANTHER" id="PTHR19300">
    <property type="entry name" value="BETA-1,4-GALACTOSYLTRANSFERASE"/>
    <property type="match status" value="1"/>
</dbReference>
<evidence type="ECO:0000259" key="14">
    <source>
        <dbReference type="Pfam" id="PF13733"/>
    </source>
</evidence>
<comment type="subcellular location">
    <subcellularLocation>
        <location evidence="1">Membrane</location>
        <topology evidence="1">Single-pass type II membrane protein</topology>
    </subcellularLocation>
</comment>
<evidence type="ECO:0000256" key="3">
    <source>
        <dbReference type="ARBA" id="ARBA00005735"/>
    </source>
</evidence>
<feature type="domain" description="Galactosyltransferase C-terminal" evidence="13">
    <location>
        <begin position="797"/>
        <end position="851"/>
    </location>
</feature>
<dbReference type="Gene3D" id="3.90.550.10">
    <property type="entry name" value="Spore Coat Polysaccharide Biosynthesis Protein SpsA, Chain A"/>
    <property type="match status" value="2"/>
</dbReference>
<feature type="compositionally biased region" description="Basic and acidic residues" evidence="11">
    <location>
        <begin position="109"/>
        <end position="128"/>
    </location>
</feature>
<evidence type="ECO:0000313" key="15">
    <source>
        <dbReference type="EMBL" id="CAD8725863.1"/>
    </source>
</evidence>
<evidence type="ECO:0000256" key="8">
    <source>
        <dbReference type="ARBA" id="ARBA00022989"/>
    </source>
</evidence>
<dbReference type="InterPro" id="IPR027995">
    <property type="entry name" value="Galactosyl_T_N"/>
</dbReference>
<evidence type="ECO:0000256" key="12">
    <source>
        <dbReference type="SAM" id="Phobius"/>
    </source>
</evidence>
<evidence type="ECO:0000256" key="5">
    <source>
        <dbReference type="ARBA" id="ARBA00022679"/>
    </source>
</evidence>
<dbReference type="PANTHER" id="PTHR19300:SF30">
    <property type="entry name" value="BETA-1,4-GALACTOSYLTRANSFERASE 7"/>
    <property type="match status" value="1"/>
</dbReference>
<dbReference type="SUPFAM" id="SSF53448">
    <property type="entry name" value="Nucleotide-diphospho-sugar transferases"/>
    <property type="match status" value="2"/>
</dbReference>
<feature type="compositionally biased region" description="Low complexity" evidence="11">
    <location>
        <begin position="150"/>
        <end position="159"/>
    </location>
</feature>
<keyword evidence="4" id="KW-0328">Glycosyltransferase</keyword>
<dbReference type="PRINTS" id="PR02050">
    <property type="entry name" value="B14GALTRFASE"/>
</dbReference>
<evidence type="ECO:0000256" key="7">
    <source>
        <dbReference type="ARBA" id="ARBA00022968"/>
    </source>
</evidence>
<name>A0A7S0XJ92_9RHOD</name>
<evidence type="ECO:0000256" key="4">
    <source>
        <dbReference type="ARBA" id="ARBA00022676"/>
    </source>
</evidence>
<keyword evidence="9 12" id="KW-0472">Membrane</keyword>
<dbReference type="InterPro" id="IPR029044">
    <property type="entry name" value="Nucleotide-diphossugar_trans"/>
</dbReference>